<evidence type="ECO:0000256" key="6">
    <source>
        <dbReference type="SAM" id="MobiDB-lite"/>
    </source>
</evidence>
<evidence type="ECO:0000256" key="1">
    <source>
        <dbReference type="ARBA" id="ARBA00004325"/>
    </source>
</evidence>
<evidence type="ECO:0008006" key="10">
    <source>
        <dbReference type="Google" id="ProtNLM"/>
    </source>
</evidence>
<evidence type="ECO:0000256" key="3">
    <source>
        <dbReference type="ARBA" id="ARBA00022737"/>
    </source>
</evidence>
<keyword evidence="5 7" id="KW-0472">Membrane</keyword>
<keyword evidence="2 7" id="KW-0812">Transmembrane</keyword>
<dbReference type="GO" id="GO:0031966">
    <property type="term" value="C:mitochondrial membrane"/>
    <property type="evidence" value="ECO:0007669"/>
    <property type="project" value="UniProtKB-SubCell"/>
</dbReference>
<feature type="transmembrane region" description="Helical" evidence="7">
    <location>
        <begin position="330"/>
        <end position="349"/>
    </location>
</feature>
<reference evidence="8" key="2">
    <citation type="submission" date="2021-01" db="EMBL/GenBank/DDBJ databases">
        <authorList>
            <person name="Schikora-Tamarit M.A."/>
        </authorList>
    </citation>
    <scope>NUCLEOTIDE SEQUENCE</scope>
    <source>
        <strain evidence="8">CBS2887</strain>
    </source>
</reference>
<comment type="caution">
    <text evidence="8">The sequence shown here is derived from an EMBL/GenBank/DDBJ whole genome shotgun (WGS) entry which is preliminary data.</text>
</comment>
<feature type="compositionally biased region" description="Acidic residues" evidence="6">
    <location>
        <begin position="154"/>
        <end position="164"/>
    </location>
</feature>
<evidence type="ECO:0000256" key="7">
    <source>
        <dbReference type="SAM" id="Phobius"/>
    </source>
</evidence>
<sequence length="490" mass="54657">MSDLRPYHDPTSFSPTNPITYRPGIGVVDQQGNTIASKIANSSHSRRSISGLGLSSGPGSTRGSSMRNLIKINDYNEGLKRDVYSDLEFMEYFETGNIVELLKSMINSLVRGYSKCLIAQPFEVGRLLLQVGDFETKMGNLIKEQEERKRESGASEDEEEEELNYFESKDKDTEEPQYRKTRVIRAPSVSHKKSKPQATQKELKLTKKNTQSKYLTPVTLNTIDVISALLSSEGMRGLWRASNVTFVYGALSSTLEAWITGFISPFLQIPDPFFVDVVHSNDPLTTLLLSLSATVITGLLLAPLDLIRTRLIVTKIGSSERSIRKTISRLNYYTVPISLVVPVTMNTLASQVFKKVTPYLLFVHCGIDAIASPVTYSICSLLSSVMELFVKLPIETILRRAQVHYLVKDAEISSNALKIQDSDSKLVVKFAGYSGIFTTLYDAYFNKGENSGVEAIWRGWRVGLLNVVAEWGLGVIRSSEDVLNSQEEKF</sequence>
<dbReference type="OrthoDB" id="77989at2759"/>
<keyword evidence="9" id="KW-1185">Reference proteome</keyword>
<feature type="transmembrane region" description="Helical" evidence="7">
    <location>
        <begin position="245"/>
        <end position="267"/>
    </location>
</feature>
<dbReference type="InterPro" id="IPR023395">
    <property type="entry name" value="MCP_dom_sf"/>
</dbReference>
<feature type="region of interest" description="Disordered" evidence="6">
    <location>
        <begin position="145"/>
        <end position="201"/>
    </location>
</feature>
<dbReference type="SUPFAM" id="SSF103506">
    <property type="entry name" value="Mitochondrial carrier"/>
    <property type="match status" value="1"/>
</dbReference>
<feature type="compositionally biased region" description="Basic and acidic residues" evidence="6">
    <location>
        <begin position="167"/>
        <end position="178"/>
    </location>
</feature>
<accession>A0A9P8Q7L4</accession>
<keyword evidence="3" id="KW-0677">Repeat</keyword>
<proteinExistence type="predicted"/>
<dbReference type="PANTHER" id="PTHR24089">
    <property type="entry name" value="SOLUTE CARRIER FAMILY 25"/>
    <property type="match status" value="1"/>
</dbReference>
<gene>
    <name evidence="8" type="ORF">WICPIJ_003545</name>
</gene>
<feature type="region of interest" description="Disordered" evidence="6">
    <location>
        <begin position="1"/>
        <end position="20"/>
    </location>
</feature>
<dbReference type="EMBL" id="JAEUBG010001980">
    <property type="protein sequence ID" value="KAH3685477.1"/>
    <property type="molecule type" value="Genomic_DNA"/>
</dbReference>
<evidence type="ECO:0000313" key="9">
    <source>
        <dbReference type="Proteomes" id="UP000774326"/>
    </source>
</evidence>
<reference evidence="8" key="1">
    <citation type="journal article" date="2021" name="Open Biol.">
        <title>Shared evolutionary footprints suggest mitochondrial oxidative damage underlies multiple complex I losses in fungi.</title>
        <authorList>
            <person name="Schikora-Tamarit M.A."/>
            <person name="Marcet-Houben M."/>
            <person name="Nosek J."/>
            <person name="Gabaldon T."/>
        </authorList>
    </citation>
    <scope>NUCLEOTIDE SEQUENCE</scope>
    <source>
        <strain evidence="8">CBS2887</strain>
    </source>
</reference>
<evidence type="ECO:0000313" key="8">
    <source>
        <dbReference type="EMBL" id="KAH3685477.1"/>
    </source>
</evidence>
<organism evidence="8 9">
    <name type="scientific">Wickerhamomyces pijperi</name>
    <name type="common">Yeast</name>
    <name type="synonym">Pichia pijperi</name>
    <dbReference type="NCBI Taxonomy" id="599730"/>
    <lineage>
        <taxon>Eukaryota</taxon>
        <taxon>Fungi</taxon>
        <taxon>Dikarya</taxon>
        <taxon>Ascomycota</taxon>
        <taxon>Saccharomycotina</taxon>
        <taxon>Saccharomycetes</taxon>
        <taxon>Phaffomycetales</taxon>
        <taxon>Wickerhamomycetaceae</taxon>
        <taxon>Wickerhamomyces</taxon>
    </lineage>
</organism>
<evidence type="ECO:0000256" key="4">
    <source>
        <dbReference type="ARBA" id="ARBA00022989"/>
    </source>
</evidence>
<evidence type="ECO:0000256" key="5">
    <source>
        <dbReference type="ARBA" id="ARBA00023136"/>
    </source>
</evidence>
<dbReference type="AlphaFoldDB" id="A0A9P8Q7L4"/>
<dbReference type="Gene3D" id="1.50.40.10">
    <property type="entry name" value="Mitochondrial carrier domain"/>
    <property type="match status" value="1"/>
</dbReference>
<protein>
    <recommendedName>
        <fullName evidence="10">Mitochondrial fusion and transport protein UGO1</fullName>
    </recommendedName>
</protein>
<evidence type="ECO:0000256" key="2">
    <source>
        <dbReference type="ARBA" id="ARBA00022692"/>
    </source>
</evidence>
<comment type="subcellular location">
    <subcellularLocation>
        <location evidence="1">Mitochondrion membrane</location>
    </subcellularLocation>
</comment>
<dbReference type="Proteomes" id="UP000774326">
    <property type="component" value="Unassembled WGS sequence"/>
</dbReference>
<name>A0A9P8Q7L4_WICPI</name>
<keyword evidence="4 7" id="KW-1133">Transmembrane helix</keyword>
<feature type="transmembrane region" description="Helical" evidence="7">
    <location>
        <begin position="287"/>
        <end position="309"/>
    </location>
</feature>